<keyword evidence="6" id="KW-0456">Lyase</keyword>
<dbReference type="GO" id="GO:0006565">
    <property type="term" value="P:L-serine catabolic process"/>
    <property type="evidence" value="ECO:0007669"/>
    <property type="project" value="TreeGrafter"/>
</dbReference>
<dbReference type="GO" id="GO:0004794">
    <property type="term" value="F:threonine deaminase activity"/>
    <property type="evidence" value="ECO:0007669"/>
    <property type="project" value="UniProtKB-EC"/>
</dbReference>
<reference evidence="10 11" key="1">
    <citation type="submission" date="2016-10" db="EMBL/GenBank/DDBJ databases">
        <authorList>
            <person name="de Groot N.N."/>
        </authorList>
    </citation>
    <scope>NUCLEOTIDE SEQUENCE [LARGE SCALE GENOMIC DNA]</scope>
    <source>
        <strain evidence="10 11">DSM 23995</strain>
    </source>
</reference>
<dbReference type="RefSeq" id="WP_091659529.1">
    <property type="nucleotide sequence ID" value="NZ_FONT01000002.1"/>
</dbReference>
<comment type="similarity">
    <text evidence="3">Belongs to the serine/threonine dehydratase family.</text>
</comment>
<comment type="catalytic activity">
    <reaction evidence="1">
        <text>L-threonine = 2-oxobutanoate + NH4(+)</text>
        <dbReference type="Rhea" id="RHEA:22108"/>
        <dbReference type="ChEBI" id="CHEBI:16763"/>
        <dbReference type="ChEBI" id="CHEBI:28938"/>
        <dbReference type="ChEBI" id="CHEBI:57926"/>
        <dbReference type="EC" id="4.3.1.19"/>
    </reaction>
</comment>
<dbReference type="OrthoDB" id="9811476at2"/>
<evidence type="ECO:0000256" key="3">
    <source>
        <dbReference type="ARBA" id="ARBA00010869"/>
    </source>
</evidence>
<dbReference type="CDD" id="cd01562">
    <property type="entry name" value="Thr-dehyd"/>
    <property type="match status" value="1"/>
</dbReference>
<keyword evidence="11" id="KW-1185">Reference proteome</keyword>
<dbReference type="NCBIfam" id="NF005680">
    <property type="entry name" value="PRK07476.1"/>
    <property type="match status" value="1"/>
</dbReference>
<dbReference type="Pfam" id="PF00291">
    <property type="entry name" value="PALP"/>
    <property type="match status" value="1"/>
</dbReference>
<name>A0A1I2C2L6_9BACI</name>
<organism evidence="10 11">
    <name type="scientific">Alteribacillus iranensis</name>
    <dbReference type="NCBI Taxonomy" id="930128"/>
    <lineage>
        <taxon>Bacteria</taxon>
        <taxon>Bacillati</taxon>
        <taxon>Bacillota</taxon>
        <taxon>Bacilli</taxon>
        <taxon>Bacillales</taxon>
        <taxon>Bacillaceae</taxon>
        <taxon>Alteribacillus</taxon>
    </lineage>
</organism>
<dbReference type="InterPro" id="IPR001926">
    <property type="entry name" value="TrpB-like_PALP"/>
</dbReference>
<accession>A0A1I2C2L6</accession>
<evidence type="ECO:0000256" key="8">
    <source>
        <dbReference type="ARBA" id="ARBA00031427"/>
    </source>
</evidence>
<keyword evidence="5" id="KW-0663">Pyridoxal phosphate</keyword>
<dbReference type="SUPFAM" id="SSF53686">
    <property type="entry name" value="Tryptophan synthase beta subunit-like PLP-dependent enzymes"/>
    <property type="match status" value="1"/>
</dbReference>
<comment type="cofactor">
    <cofactor evidence="2">
        <name>pyridoxal 5'-phosphate</name>
        <dbReference type="ChEBI" id="CHEBI:597326"/>
    </cofactor>
</comment>
<protein>
    <recommendedName>
        <fullName evidence="4">threonine ammonia-lyase</fullName>
        <ecNumber evidence="4">4.3.1.19</ecNumber>
    </recommendedName>
    <alternativeName>
        <fullName evidence="8">Threonine deaminase</fullName>
    </alternativeName>
</protein>
<gene>
    <name evidence="10" type="ORF">SAMN05192532_102657</name>
</gene>
<evidence type="ECO:0000313" key="11">
    <source>
        <dbReference type="Proteomes" id="UP000199516"/>
    </source>
</evidence>
<dbReference type="GO" id="GO:0030170">
    <property type="term" value="F:pyridoxal phosphate binding"/>
    <property type="evidence" value="ECO:0007669"/>
    <property type="project" value="InterPro"/>
</dbReference>
<dbReference type="EMBL" id="FONT01000002">
    <property type="protein sequence ID" value="SFE62567.1"/>
    <property type="molecule type" value="Genomic_DNA"/>
</dbReference>
<evidence type="ECO:0000313" key="10">
    <source>
        <dbReference type="EMBL" id="SFE62567.1"/>
    </source>
</evidence>
<evidence type="ECO:0000256" key="2">
    <source>
        <dbReference type="ARBA" id="ARBA00001933"/>
    </source>
</evidence>
<dbReference type="FunFam" id="3.40.50.1100:FF:000005">
    <property type="entry name" value="Threonine dehydratase catabolic"/>
    <property type="match status" value="1"/>
</dbReference>
<evidence type="ECO:0000256" key="5">
    <source>
        <dbReference type="ARBA" id="ARBA00022898"/>
    </source>
</evidence>
<dbReference type="GO" id="GO:0003941">
    <property type="term" value="F:L-serine ammonia-lyase activity"/>
    <property type="evidence" value="ECO:0007669"/>
    <property type="project" value="TreeGrafter"/>
</dbReference>
<evidence type="ECO:0000256" key="4">
    <source>
        <dbReference type="ARBA" id="ARBA00012096"/>
    </source>
</evidence>
<dbReference type="PANTHER" id="PTHR48078:SF6">
    <property type="entry name" value="L-THREONINE DEHYDRATASE CATABOLIC TDCB"/>
    <property type="match status" value="1"/>
</dbReference>
<dbReference type="STRING" id="930128.SAMN05192532_102657"/>
<dbReference type="InterPro" id="IPR000634">
    <property type="entry name" value="Ser/Thr_deHydtase_PyrdxlP-BS"/>
</dbReference>
<dbReference type="Proteomes" id="UP000199516">
    <property type="component" value="Unassembled WGS sequence"/>
</dbReference>
<dbReference type="Gene3D" id="3.40.50.1100">
    <property type="match status" value="2"/>
</dbReference>
<comment type="function">
    <text evidence="7">Catalyzes the anaerobic formation of alpha-ketobutyrate and ammonia from threonine in a two-step reaction. The first step involved a dehydration of threonine and a production of enamine intermediates (aminocrotonate), which tautomerizes to its imine form (iminobutyrate). Both intermediates are unstable and short-lived. The second step is the nonenzymatic hydrolysis of the enamine/imine intermediates to form 2-ketobutyrate and free ammonia. In the low water environment of the cell, the second step is accelerated by RidA.</text>
</comment>
<evidence type="ECO:0000256" key="6">
    <source>
        <dbReference type="ARBA" id="ARBA00023239"/>
    </source>
</evidence>
<dbReference type="InterPro" id="IPR050147">
    <property type="entry name" value="Ser/Thr_Dehydratase"/>
</dbReference>
<feature type="domain" description="Tryptophan synthase beta chain-like PALP" evidence="9">
    <location>
        <begin position="22"/>
        <end position="307"/>
    </location>
</feature>
<evidence type="ECO:0000256" key="7">
    <source>
        <dbReference type="ARBA" id="ARBA00025527"/>
    </source>
</evidence>
<sequence length="327" mass="35082">MKAPMTLKDVWKAKKRVQAFLPPTPLLYSAPLTDLAGVPVYLKLEQLQATGSFKLRGATNMIHSLSNEEQDRGVVTFSTGNHGFAVAYAAANLGIRAVICVSERVPAAKIQALKESGAELHIEGNSQDEAAEICARLQREEGLTLIPPFDHPLIIAGQGTMGLEIVEELPDVEYVLGGLSGGGLLSGVGLSLKETDPSIHITGLCVEKGAAMDESILAGKPVHVPEHPTYADSLLGGIGLDNQYTLTLSTRYVDERIRLSEESIARGMAFLYERHRLIVEGAAAVGVSALIDRLVKPRGPAVVLITGNSIDPHDHFQAIKPFVESRK</sequence>
<proteinExistence type="inferred from homology"/>
<dbReference type="GO" id="GO:0006567">
    <property type="term" value="P:L-threonine catabolic process"/>
    <property type="evidence" value="ECO:0007669"/>
    <property type="project" value="TreeGrafter"/>
</dbReference>
<dbReference type="InterPro" id="IPR036052">
    <property type="entry name" value="TrpB-like_PALP_sf"/>
</dbReference>
<dbReference type="PANTHER" id="PTHR48078">
    <property type="entry name" value="THREONINE DEHYDRATASE, MITOCHONDRIAL-RELATED"/>
    <property type="match status" value="1"/>
</dbReference>
<dbReference type="AlphaFoldDB" id="A0A1I2C2L6"/>
<evidence type="ECO:0000256" key="1">
    <source>
        <dbReference type="ARBA" id="ARBA00001274"/>
    </source>
</evidence>
<evidence type="ECO:0000259" key="9">
    <source>
        <dbReference type="Pfam" id="PF00291"/>
    </source>
</evidence>
<dbReference type="PROSITE" id="PS00165">
    <property type="entry name" value="DEHYDRATASE_SER_THR"/>
    <property type="match status" value="1"/>
</dbReference>
<dbReference type="EC" id="4.3.1.19" evidence="4"/>
<dbReference type="GO" id="GO:0009097">
    <property type="term" value="P:isoleucine biosynthetic process"/>
    <property type="evidence" value="ECO:0007669"/>
    <property type="project" value="TreeGrafter"/>
</dbReference>